<dbReference type="STRING" id="1122189.SAMN02745165_00100"/>
<evidence type="ECO:0000313" key="8">
    <source>
        <dbReference type="EMBL" id="SHI45786.1"/>
    </source>
</evidence>
<keyword evidence="3" id="KW-0418">Kinase</keyword>
<keyword evidence="4" id="KW-0902">Two-component regulatory system</keyword>
<keyword evidence="6" id="KW-0175">Coiled coil</keyword>
<name>A0A1M6BAS2_MALRU</name>
<feature type="domain" description="Response regulatory" evidence="7">
    <location>
        <begin position="4"/>
        <end position="118"/>
    </location>
</feature>
<dbReference type="EMBL" id="FQZT01000001">
    <property type="protein sequence ID" value="SHI45786.1"/>
    <property type="molecule type" value="Genomic_DNA"/>
</dbReference>
<evidence type="ECO:0000256" key="1">
    <source>
        <dbReference type="ARBA" id="ARBA00022553"/>
    </source>
</evidence>
<gene>
    <name evidence="8" type="ORF">SAMN02745165_00100</name>
</gene>
<evidence type="ECO:0000256" key="4">
    <source>
        <dbReference type="ARBA" id="ARBA00023012"/>
    </source>
</evidence>
<dbReference type="Gene3D" id="3.30.450.40">
    <property type="match status" value="1"/>
</dbReference>
<evidence type="ECO:0000259" key="7">
    <source>
        <dbReference type="PROSITE" id="PS50110"/>
    </source>
</evidence>
<dbReference type="Gene3D" id="3.40.50.2300">
    <property type="match status" value="1"/>
</dbReference>
<evidence type="ECO:0000256" key="3">
    <source>
        <dbReference type="ARBA" id="ARBA00022777"/>
    </source>
</evidence>
<dbReference type="SMART" id="SM00448">
    <property type="entry name" value="REC"/>
    <property type="match status" value="1"/>
</dbReference>
<dbReference type="CDD" id="cd00156">
    <property type="entry name" value="REC"/>
    <property type="match status" value="1"/>
</dbReference>
<dbReference type="InterPro" id="IPR029016">
    <property type="entry name" value="GAF-like_dom_sf"/>
</dbReference>
<proteinExistence type="predicted"/>
<dbReference type="PANTHER" id="PTHR44591">
    <property type="entry name" value="STRESS RESPONSE REGULATOR PROTEIN 1"/>
    <property type="match status" value="1"/>
</dbReference>
<dbReference type="InterPro" id="IPR001789">
    <property type="entry name" value="Sig_transdc_resp-reg_receiver"/>
</dbReference>
<dbReference type="GO" id="GO:0016301">
    <property type="term" value="F:kinase activity"/>
    <property type="evidence" value="ECO:0007669"/>
    <property type="project" value="UniProtKB-KW"/>
</dbReference>
<dbReference type="InterPro" id="IPR011006">
    <property type="entry name" value="CheY-like_superfamily"/>
</dbReference>
<dbReference type="SUPFAM" id="SSF52172">
    <property type="entry name" value="CheY-like"/>
    <property type="match status" value="1"/>
</dbReference>
<keyword evidence="9" id="KW-1185">Reference proteome</keyword>
<dbReference type="PANTHER" id="PTHR44591:SF14">
    <property type="entry name" value="PROTEIN PILG"/>
    <property type="match status" value="1"/>
</dbReference>
<keyword evidence="2" id="KW-0808">Transferase</keyword>
<sequence length="321" mass="36110">MDEPILVVDHVEDRREHLVSMLQEQDLDVTQASSCEDCLNLLRQKSFPVILSETDLPRKSGLFLLKEAKSIQPQTEVILLTHNASSFTLLQAIRHGAYDFILRPIDSSEILFNTLCRALDHIRQRAERDNLLHELESKNRSLNSALHRLKTLTEDIKKMAESDQVEEIFRIMLHAATTELHAGNGLIALFNRDNSSLALKMGEKISAETCGNFSRRLPDGLIQVIAKRSKPVLIPSRLPQGLANLKHNEEDQLLKLPGLVSVPLQINNRSAGLMLLSGHPPKLPFAEHDLLYLRQLAVHSQLLLEKAGQIHLLRRNCAVSA</sequence>
<evidence type="ECO:0000256" key="5">
    <source>
        <dbReference type="PROSITE-ProRule" id="PRU00169"/>
    </source>
</evidence>
<dbReference type="SUPFAM" id="SSF55781">
    <property type="entry name" value="GAF domain-like"/>
    <property type="match status" value="1"/>
</dbReference>
<comment type="caution">
    <text evidence="5">Lacks conserved residue(s) required for the propagation of feature annotation.</text>
</comment>
<dbReference type="InterPro" id="IPR050595">
    <property type="entry name" value="Bact_response_regulator"/>
</dbReference>
<dbReference type="AlphaFoldDB" id="A0A1M6BAS2"/>
<evidence type="ECO:0000313" key="9">
    <source>
        <dbReference type="Proteomes" id="UP000184171"/>
    </source>
</evidence>
<accession>A0A1M6BAS2</accession>
<feature type="coiled-coil region" evidence="6">
    <location>
        <begin position="132"/>
        <end position="162"/>
    </location>
</feature>
<dbReference type="InterPro" id="IPR003018">
    <property type="entry name" value="GAF"/>
</dbReference>
<dbReference type="Proteomes" id="UP000184171">
    <property type="component" value="Unassembled WGS sequence"/>
</dbReference>
<protein>
    <submittedName>
        <fullName evidence="8">GAF domain-containing protein</fullName>
    </submittedName>
</protein>
<evidence type="ECO:0000256" key="6">
    <source>
        <dbReference type="SAM" id="Coils"/>
    </source>
</evidence>
<organism evidence="8 9">
    <name type="scientific">Malonomonas rubra DSM 5091</name>
    <dbReference type="NCBI Taxonomy" id="1122189"/>
    <lineage>
        <taxon>Bacteria</taxon>
        <taxon>Pseudomonadati</taxon>
        <taxon>Thermodesulfobacteriota</taxon>
        <taxon>Desulfuromonadia</taxon>
        <taxon>Desulfuromonadales</taxon>
        <taxon>Geopsychrobacteraceae</taxon>
        <taxon>Malonomonas</taxon>
    </lineage>
</organism>
<dbReference type="Pfam" id="PF00072">
    <property type="entry name" value="Response_reg"/>
    <property type="match status" value="1"/>
</dbReference>
<dbReference type="OrthoDB" id="5392916at2"/>
<keyword evidence="1" id="KW-0597">Phosphoprotein</keyword>
<evidence type="ECO:0000256" key="2">
    <source>
        <dbReference type="ARBA" id="ARBA00022679"/>
    </source>
</evidence>
<reference evidence="8 9" key="1">
    <citation type="submission" date="2016-11" db="EMBL/GenBank/DDBJ databases">
        <authorList>
            <person name="Jaros S."/>
            <person name="Januszkiewicz K."/>
            <person name="Wedrychowicz H."/>
        </authorList>
    </citation>
    <scope>NUCLEOTIDE SEQUENCE [LARGE SCALE GENOMIC DNA]</scope>
    <source>
        <strain evidence="8 9">DSM 5091</strain>
    </source>
</reference>
<dbReference type="PROSITE" id="PS50110">
    <property type="entry name" value="RESPONSE_REGULATORY"/>
    <property type="match status" value="1"/>
</dbReference>
<dbReference type="RefSeq" id="WP_072904788.1">
    <property type="nucleotide sequence ID" value="NZ_FQZT01000001.1"/>
</dbReference>
<dbReference type="Pfam" id="PF13185">
    <property type="entry name" value="GAF_2"/>
    <property type="match status" value="1"/>
</dbReference>
<dbReference type="GO" id="GO:0000160">
    <property type="term" value="P:phosphorelay signal transduction system"/>
    <property type="evidence" value="ECO:0007669"/>
    <property type="project" value="UniProtKB-KW"/>
</dbReference>